<evidence type="ECO:0000256" key="6">
    <source>
        <dbReference type="ARBA" id="ARBA00023204"/>
    </source>
</evidence>
<dbReference type="GO" id="GO:0008270">
    <property type="term" value="F:zinc ion binding"/>
    <property type="evidence" value="ECO:0007669"/>
    <property type="project" value="UniProtKB-UniRule"/>
</dbReference>
<evidence type="ECO:0000256" key="7">
    <source>
        <dbReference type="HAMAP-Rule" id="MF_00152"/>
    </source>
</evidence>
<gene>
    <name evidence="7" type="primary">nfo</name>
    <name evidence="9" type="ORF">A2650_01605</name>
</gene>
<dbReference type="GO" id="GO:0008081">
    <property type="term" value="F:phosphoric diester hydrolase activity"/>
    <property type="evidence" value="ECO:0007669"/>
    <property type="project" value="TreeGrafter"/>
</dbReference>
<comment type="catalytic activity">
    <reaction evidence="7">
        <text>Endonucleolytic cleavage to 5'-phosphooligonucleotide end-products.</text>
        <dbReference type="EC" id="3.1.21.2"/>
    </reaction>
</comment>
<dbReference type="Pfam" id="PF01261">
    <property type="entry name" value="AP_endonuc_2"/>
    <property type="match status" value="1"/>
</dbReference>
<feature type="binding site" evidence="7">
    <location>
        <position position="181"/>
    </location>
    <ligand>
        <name>Zn(2+)</name>
        <dbReference type="ChEBI" id="CHEBI:29105"/>
        <label>2</label>
    </ligand>
</feature>
<keyword evidence="4 7" id="KW-0378">Hydrolase</keyword>
<name>A0A1F8EI67_9BACT</name>
<dbReference type="Proteomes" id="UP000177117">
    <property type="component" value="Unassembled WGS sequence"/>
</dbReference>
<keyword evidence="2 7" id="KW-0479">Metal-binding</keyword>
<proteinExistence type="inferred from homology"/>
<accession>A0A1F8EI67</accession>
<dbReference type="EMBL" id="MGJD01000020">
    <property type="protein sequence ID" value="OGN00521.1"/>
    <property type="molecule type" value="Genomic_DNA"/>
</dbReference>
<organism evidence="9 10">
    <name type="scientific">Candidatus Yanofskybacteria bacterium RIFCSPHIGHO2_01_FULL_41_53</name>
    <dbReference type="NCBI Taxonomy" id="1802663"/>
    <lineage>
        <taxon>Bacteria</taxon>
        <taxon>Candidatus Yanofskyibacteriota</taxon>
    </lineage>
</organism>
<keyword evidence="3 7" id="KW-0227">DNA damage</keyword>
<feature type="binding site" evidence="7">
    <location>
        <position position="231"/>
    </location>
    <ligand>
        <name>Zn(2+)</name>
        <dbReference type="ChEBI" id="CHEBI:29105"/>
        <label>3</label>
    </ligand>
</feature>
<feature type="binding site" evidence="7">
    <location>
        <position position="261"/>
    </location>
    <ligand>
        <name>Zn(2+)</name>
        <dbReference type="ChEBI" id="CHEBI:29105"/>
        <label>2</label>
    </ligand>
</feature>
<keyword evidence="5 7" id="KW-0862">Zinc</keyword>
<dbReference type="InterPro" id="IPR001719">
    <property type="entry name" value="AP_endonuc_2"/>
</dbReference>
<evidence type="ECO:0000259" key="8">
    <source>
        <dbReference type="Pfam" id="PF01261"/>
    </source>
</evidence>
<dbReference type="SUPFAM" id="SSF51658">
    <property type="entry name" value="Xylose isomerase-like"/>
    <property type="match status" value="1"/>
</dbReference>
<dbReference type="PANTHER" id="PTHR21445">
    <property type="entry name" value="ENDONUCLEASE IV ENDODEOXYRIBONUCLEASE IV"/>
    <property type="match status" value="1"/>
</dbReference>
<comment type="function">
    <text evidence="7">Endonuclease IV plays a role in DNA repair. It cleaves phosphodiester bonds at apurinic or apyrimidinic (AP) sites, generating a 3'-hydroxyl group and a 5'-terminal sugar phosphate.</text>
</comment>
<sequence>MKIGCHVSIAGGIWNAPKNAADLGCEVFQMFTRSPQGGPAPKIDKEVVRQFKEEMKKWNQGDCYIHAPYYINFASAKKTIREASVRIVIEELERGSLIGAKYVITHLGSSKDLSCEEALDSTKYAIAQIVEKYKGSTQLLLEISAGAGNVMGDTFEELHQILEYVKEQNVMMYHNIGICLDSAHMFASGYDIKTKDGFNSTLKIIKETVGLKKIRVIHANDSKVDLGERKDRHDHIGDGKIGVEGFKNLIKAFPEVDFILETKPDKVTEDIKKLKLLRRKT</sequence>
<dbReference type="CDD" id="cd00019">
    <property type="entry name" value="AP2Ec"/>
    <property type="match status" value="1"/>
</dbReference>
<evidence type="ECO:0000256" key="2">
    <source>
        <dbReference type="ARBA" id="ARBA00022723"/>
    </source>
</evidence>
<dbReference type="FunFam" id="3.20.20.150:FF:000001">
    <property type="entry name" value="Probable endonuclease 4"/>
    <property type="match status" value="1"/>
</dbReference>
<keyword evidence="7" id="KW-0255">Endonuclease</keyword>
<reference evidence="9 10" key="1">
    <citation type="journal article" date="2016" name="Nat. Commun.">
        <title>Thousands of microbial genomes shed light on interconnected biogeochemical processes in an aquifer system.</title>
        <authorList>
            <person name="Anantharaman K."/>
            <person name="Brown C.T."/>
            <person name="Hug L.A."/>
            <person name="Sharon I."/>
            <person name="Castelle C.J."/>
            <person name="Probst A.J."/>
            <person name="Thomas B.C."/>
            <person name="Singh A."/>
            <person name="Wilkins M.J."/>
            <person name="Karaoz U."/>
            <person name="Brodie E.L."/>
            <person name="Williams K.H."/>
            <person name="Hubbard S.S."/>
            <person name="Banfield J.F."/>
        </authorList>
    </citation>
    <scope>NUCLEOTIDE SEQUENCE [LARGE SCALE GENOMIC DNA]</scope>
</reference>
<dbReference type="PROSITE" id="PS00731">
    <property type="entry name" value="AP_NUCLEASE_F2_3"/>
    <property type="match status" value="1"/>
</dbReference>
<keyword evidence="7" id="KW-0540">Nuclease</keyword>
<feature type="binding site" evidence="7">
    <location>
        <position position="142"/>
    </location>
    <ligand>
        <name>Zn(2+)</name>
        <dbReference type="ChEBI" id="CHEBI:29105"/>
        <label>1</label>
    </ligand>
</feature>
<comment type="similarity">
    <text evidence="1 7">Belongs to the AP endonuclease 2 family.</text>
</comment>
<evidence type="ECO:0000256" key="3">
    <source>
        <dbReference type="ARBA" id="ARBA00022763"/>
    </source>
</evidence>
<feature type="binding site" evidence="7">
    <location>
        <position position="233"/>
    </location>
    <ligand>
        <name>Zn(2+)</name>
        <dbReference type="ChEBI" id="CHEBI:29105"/>
        <label>3</label>
    </ligand>
</feature>
<dbReference type="InterPro" id="IPR036237">
    <property type="entry name" value="Xyl_isomerase-like_sf"/>
</dbReference>
<protein>
    <recommendedName>
        <fullName evidence="7">Probable endonuclease 4</fullName>
        <ecNumber evidence="7">3.1.21.2</ecNumber>
    </recommendedName>
    <alternativeName>
        <fullName evidence="7">Endodeoxyribonuclease IV</fullName>
    </alternativeName>
    <alternativeName>
        <fullName evidence="7">Endonuclease IV</fullName>
    </alternativeName>
</protein>
<dbReference type="GO" id="GO:0008833">
    <property type="term" value="F:deoxyribonuclease IV (phage-T4-induced) activity"/>
    <property type="evidence" value="ECO:0007669"/>
    <property type="project" value="UniProtKB-UniRule"/>
</dbReference>
<evidence type="ECO:0000313" key="9">
    <source>
        <dbReference type="EMBL" id="OGN00521.1"/>
    </source>
</evidence>
<dbReference type="GO" id="GO:0003677">
    <property type="term" value="F:DNA binding"/>
    <property type="evidence" value="ECO:0007669"/>
    <property type="project" value="InterPro"/>
</dbReference>
<feature type="binding site" evidence="7">
    <location>
        <position position="218"/>
    </location>
    <ligand>
        <name>Zn(2+)</name>
        <dbReference type="ChEBI" id="CHEBI:29105"/>
        <label>2</label>
    </ligand>
</feature>
<dbReference type="Gene3D" id="3.20.20.150">
    <property type="entry name" value="Divalent-metal-dependent TIM barrel enzymes"/>
    <property type="match status" value="1"/>
</dbReference>
<dbReference type="EC" id="3.1.21.2" evidence="7"/>
<feature type="binding site" evidence="7">
    <location>
        <position position="142"/>
    </location>
    <ligand>
        <name>Zn(2+)</name>
        <dbReference type="ChEBI" id="CHEBI:29105"/>
        <label>2</label>
    </ligand>
</feature>
<feature type="binding site" evidence="7">
    <location>
        <position position="106"/>
    </location>
    <ligand>
        <name>Zn(2+)</name>
        <dbReference type="ChEBI" id="CHEBI:29105"/>
        <label>1</label>
    </ligand>
</feature>
<evidence type="ECO:0000256" key="5">
    <source>
        <dbReference type="ARBA" id="ARBA00022833"/>
    </source>
</evidence>
<dbReference type="NCBIfam" id="TIGR00587">
    <property type="entry name" value="nfo"/>
    <property type="match status" value="1"/>
</dbReference>
<feature type="binding site" evidence="7">
    <location>
        <position position="184"/>
    </location>
    <ligand>
        <name>Zn(2+)</name>
        <dbReference type="ChEBI" id="CHEBI:29105"/>
        <label>3</label>
    </ligand>
</feature>
<evidence type="ECO:0000256" key="1">
    <source>
        <dbReference type="ARBA" id="ARBA00005340"/>
    </source>
</evidence>
<dbReference type="PROSITE" id="PS51432">
    <property type="entry name" value="AP_NUCLEASE_F2_4"/>
    <property type="match status" value="1"/>
</dbReference>
<dbReference type="HAMAP" id="MF_00152">
    <property type="entry name" value="Nfo"/>
    <property type="match status" value="1"/>
</dbReference>
<evidence type="ECO:0000313" key="10">
    <source>
        <dbReference type="Proteomes" id="UP000177117"/>
    </source>
</evidence>
<dbReference type="GO" id="GO:0003906">
    <property type="term" value="F:DNA-(apurinic or apyrimidinic site) endonuclease activity"/>
    <property type="evidence" value="ECO:0007669"/>
    <property type="project" value="TreeGrafter"/>
</dbReference>
<dbReference type="InterPro" id="IPR018246">
    <property type="entry name" value="AP_endonuc_F2_Zn_BS"/>
</dbReference>
<dbReference type="GO" id="GO:0006284">
    <property type="term" value="P:base-excision repair"/>
    <property type="evidence" value="ECO:0007669"/>
    <property type="project" value="TreeGrafter"/>
</dbReference>
<comment type="caution">
    <text evidence="9">The sequence shown here is derived from an EMBL/GenBank/DDBJ whole genome shotgun (WGS) entry which is preliminary data.</text>
</comment>
<dbReference type="InterPro" id="IPR013022">
    <property type="entry name" value="Xyl_isomerase-like_TIM-brl"/>
</dbReference>
<dbReference type="AlphaFoldDB" id="A0A1F8EI67"/>
<feature type="domain" description="Xylose isomerase-like TIM barrel" evidence="8">
    <location>
        <begin position="18"/>
        <end position="272"/>
    </location>
</feature>
<evidence type="ECO:0000256" key="4">
    <source>
        <dbReference type="ARBA" id="ARBA00022801"/>
    </source>
</evidence>
<dbReference type="SMART" id="SM00518">
    <property type="entry name" value="AP2Ec"/>
    <property type="match status" value="1"/>
</dbReference>
<feature type="binding site" evidence="7">
    <location>
        <position position="66"/>
    </location>
    <ligand>
        <name>Zn(2+)</name>
        <dbReference type="ChEBI" id="CHEBI:29105"/>
        <label>1</label>
    </ligand>
</feature>
<comment type="cofactor">
    <cofactor evidence="7">
        <name>Zn(2+)</name>
        <dbReference type="ChEBI" id="CHEBI:29105"/>
    </cofactor>
    <text evidence="7">Binds 3 Zn(2+) ions.</text>
</comment>
<dbReference type="PANTHER" id="PTHR21445:SF0">
    <property type="entry name" value="APURINIC-APYRIMIDINIC ENDONUCLEASE"/>
    <property type="match status" value="1"/>
</dbReference>
<keyword evidence="6 7" id="KW-0234">DNA repair</keyword>